<dbReference type="InterPro" id="IPR051358">
    <property type="entry name" value="TF_AMS/ICE1/BHLH6-like"/>
</dbReference>
<accession>A0AAW2KVM8</accession>
<comment type="subcellular location">
    <subcellularLocation>
        <location evidence="1">Nucleus</location>
    </subcellularLocation>
</comment>
<dbReference type="EMBL" id="JACGWK010000016">
    <property type="protein sequence ID" value="KAL0310608.1"/>
    <property type="molecule type" value="Genomic_DNA"/>
</dbReference>
<protein>
    <recommendedName>
        <fullName evidence="3">Plant bHLH transcription factor ACT-like domain-containing protein</fullName>
    </recommendedName>
</protein>
<dbReference type="InterPro" id="IPR054502">
    <property type="entry name" value="bHLH-TF_ACT-like_plant"/>
</dbReference>
<evidence type="ECO:0000259" key="3">
    <source>
        <dbReference type="Pfam" id="PF22754"/>
    </source>
</evidence>
<dbReference type="GO" id="GO:0003700">
    <property type="term" value="F:DNA-binding transcription factor activity"/>
    <property type="evidence" value="ECO:0007669"/>
    <property type="project" value="TreeGrafter"/>
</dbReference>
<comment type="caution">
    <text evidence="4">The sequence shown here is derived from an EMBL/GenBank/DDBJ whole genome shotgun (WGS) entry which is preliminary data.</text>
</comment>
<dbReference type="GO" id="GO:0043565">
    <property type="term" value="F:sequence-specific DNA binding"/>
    <property type="evidence" value="ECO:0007669"/>
    <property type="project" value="TreeGrafter"/>
</dbReference>
<feature type="domain" description="Plant bHLH transcription factor ACT-like" evidence="3">
    <location>
        <begin position="102"/>
        <end position="158"/>
    </location>
</feature>
<dbReference type="PANTHER" id="PTHR31945:SF27">
    <property type="entry name" value="TRANSCRIPTION FACTOR BHLH35-LIKE PROTEIN"/>
    <property type="match status" value="1"/>
</dbReference>
<gene>
    <name evidence="4" type="ORF">Sangu_2355500</name>
</gene>
<dbReference type="AlphaFoldDB" id="A0AAW2KVM8"/>
<dbReference type="PANTHER" id="PTHR31945">
    <property type="entry name" value="TRANSCRIPTION FACTOR SCREAM2-RELATED"/>
    <property type="match status" value="1"/>
</dbReference>
<evidence type="ECO:0000256" key="1">
    <source>
        <dbReference type="ARBA" id="ARBA00004123"/>
    </source>
</evidence>
<name>A0AAW2KVM8_9LAMI</name>
<sequence length="165" mass="18864">MDSRLQRRMALRRKLQILRTLTKSKSAKKSSIIMDALLYIYKLKLQVEAIKREYQYLVNHIQVEDEVKVEKVVNDDDMDGRRGLLMVRVGWCSKNSNSKGDQEVLVSMLEAFERMNVNVVEARVVTSSSSSHFFRMEAIVDAAAIHVDAAPILNQAILNLLQTLN</sequence>
<keyword evidence="2" id="KW-0539">Nucleus</keyword>
<dbReference type="GO" id="GO:0005634">
    <property type="term" value="C:nucleus"/>
    <property type="evidence" value="ECO:0007669"/>
    <property type="project" value="UniProtKB-SubCell"/>
</dbReference>
<evidence type="ECO:0000256" key="2">
    <source>
        <dbReference type="ARBA" id="ARBA00023242"/>
    </source>
</evidence>
<evidence type="ECO:0000313" key="4">
    <source>
        <dbReference type="EMBL" id="KAL0310608.1"/>
    </source>
</evidence>
<reference evidence="4" key="1">
    <citation type="submission" date="2020-06" db="EMBL/GenBank/DDBJ databases">
        <authorList>
            <person name="Li T."/>
            <person name="Hu X."/>
            <person name="Zhang T."/>
            <person name="Song X."/>
            <person name="Zhang H."/>
            <person name="Dai N."/>
            <person name="Sheng W."/>
            <person name="Hou X."/>
            <person name="Wei L."/>
        </authorList>
    </citation>
    <scope>NUCLEOTIDE SEQUENCE</scope>
    <source>
        <strain evidence="4">G01</strain>
        <tissue evidence="4">Leaf</tissue>
    </source>
</reference>
<dbReference type="Pfam" id="PF22754">
    <property type="entry name" value="bHLH-TF_ACT-like_plant"/>
    <property type="match status" value="1"/>
</dbReference>
<organism evidence="4">
    <name type="scientific">Sesamum angustifolium</name>
    <dbReference type="NCBI Taxonomy" id="2727405"/>
    <lineage>
        <taxon>Eukaryota</taxon>
        <taxon>Viridiplantae</taxon>
        <taxon>Streptophyta</taxon>
        <taxon>Embryophyta</taxon>
        <taxon>Tracheophyta</taxon>
        <taxon>Spermatophyta</taxon>
        <taxon>Magnoliopsida</taxon>
        <taxon>eudicotyledons</taxon>
        <taxon>Gunneridae</taxon>
        <taxon>Pentapetalae</taxon>
        <taxon>asterids</taxon>
        <taxon>lamiids</taxon>
        <taxon>Lamiales</taxon>
        <taxon>Pedaliaceae</taxon>
        <taxon>Sesamum</taxon>
    </lineage>
</organism>
<proteinExistence type="predicted"/>
<reference evidence="4" key="2">
    <citation type="journal article" date="2024" name="Plant">
        <title>Genomic evolution and insights into agronomic trait innovations of Sesamum species.</title>
        <authorList>
            <person name="Miao H."/>
            <person name="Wang L."/>
            <person name="Qu L."/>
            <person name="Liu H."/>
            <person name="Sun Y."/>
            <person name="Le M."/>
            <person name="Wang Q."/>
            <person name="Wei S."/>
            <person name="Zheng Y."/>
            <person name="Lin W."/>
            <person name="Duan Y."/>
            <person name="Cao H."/>
            <person name="Xiong S."/>
            <person name="Wang X."/>
            <person name="Wei L."/>
            <person name="Li C."/>
            <person name="Ma Q."/>
            <person name="Ju M."/>
            <person name="Zhao R."/>
            <person name="Li G."/>
            <person name="Mu C."/>
            <person name="Tian Q."/>
            <person name="Mei H."/>
            <person name="Zhang T."/>
            <person name="Gao T."/>
            <person name="Zhang H."/>
        </authorList>
    </citation>
    <scope>NUCLEOTIDE SEQUENCE</scope>
    <source>
        <strain evidence="4">G01</strain>
    </source>
</reference>